<reference evidence="2" key="2">
    <citation type="submission" date="2020-11" db="EMBL/GenBank/DDBJ databases">
        <authorList>
            <consortium name="DOE Joint Genome Institute"/>
            <person name="Kuo A."/>
            <person name="Miyauchi S."/>
            <person name="Kiss E."/>
            <person name="Drula E."/>
            <person name="Kohler A."/>
            <person name="Sanchez-Garcia M."/>
            <person name="Andreopoulos B."/>
            <person name="Barry K.W."/>
            <person name="Bonito G."/>
            <person name="Buee M."/>
            <person name="Carver A."/>
            <person name="Chen C."/>
            <person name="Cichocki N."/>
            <person name="Clum A."/>
            <person name="Culley D."/>
            <person name="Crous P.W."/>
            <person name="Fauchery L."/>
            <person name="Girlanda M."/>
            <person name="Hayes R."/>
            <person name="Keri Z."/>
            <person name="Labutti K."/>
            <person name="Lipzen A."/>
            <person name="Lombard V."/>
            <person name="Magnuson J."/>
            <person name="Maillard F."/>
            <person name="Morin E."/>
            <person name="Murat C."/>
            <person name="Nolan M."/>
            <person name="Ohm R."/>
            <person name="Pangilinan J."/>
            <person name="Pereira M."/>
            <person name="Perotto S."/>
            <person name="Peter M."/>
            <person name="Riley R."/>
            <person name="Sitrit Y."/>
            <person name="Stielow B."/>
            <person name="Szollosi G."/>
            <person name="Zifcakova L."/>
            <person name="Stursova M."/>
            <person name="Spatafora J.W."/>
            <person name="Tedersoo L."/>
            <person name="Vaario L.-M."/>
            <person name="Yamada A."/>
            <person name="Yan M."/>
            <person name="Wang P."/>
            <person name="Xu J."/>
            <person name="Bruns T."/>
            <person name="Baldrian P."/>
            <person name="Vilgalys R."/>
            <person name="Henrissat B."/>
            <person name="Grigoriev I.V."/>
            <person name="Hibbett D."/>
            <person name="Nagy L.G."/>
            <person name="Martin F.M."/>
        </authorList>
    </citation>
    <scope>NUCLEOTIDE SEQUENCE</scope>
    <source>
        <strain evidence="2">UH-Tt-Lm1</strain>
    </source>
</reference>
<evidence type="ECO:0000313" key="3">
    <source>
        <dbReference type="Proteomes" id="UP000736335"/>
    </source>
</evidence>
<protein>
    <recommendedName>
        <fullName evidence="4">F-box domain-containing protein</fullName>
    </recommendedName>
</protein>
<name>A0A9P6L113_9AGAM</name>
<feature type="region of interest" description="Disordered" evidence="1">
    <location>
        <begin position="1"/>
        <end position="24"/>
    </location>
</feature>
<organism evidence="2 3">
    <name type="scientific">Thelephora terrestris</name>
    <dbReference type="NCBI Taxonomy" id="56493"/>
    <lineage>
        <taxon>Eukaryota</taxon>
        <taxon>Fungi</taxon>
        <taxon>Dikarya</taxon>
        <taxon>Basidiomycota</taxon>
        <taxon>Agaricomycotina</taxon>
        <taxon>Agaricomycetes</taxon>
        <taxon>Thelephorales</taxon>
        <taxon>Thelephoraceae</taxon>
        <taxon>Thelephora</taxon>
    </lineage>
</organism>
<dbReference type="OrthoDB" id="2884925at2759"/>
<dbReference type="AlphaFoldDB" id="A0A9P6L113"/>
<proteinExistence type="predicted"/>
<sequence length="579" mass="64916">MTTTTQPGGVQREEALNDPDGPATLSPQIAVNGDLWDIIRKTTHNSRPPIFRVPPEVLEAIFLRLLEAIRASSPHGTAEPGSFNFLFVCRHWYEVAIDSQNLWRCWDSKAERWTTFLGRSKRAPLHLHFFSDSNSAHCWDNKTTKAAAEMFQNFEVQSRFVDVDFHGTSYFVDMYLRLSKRWSRPEHPSPLKSLRLRPVANPIAHNALQTPPIIVPDHYLLKLFPELDELELRDCRCDWDAPIFYTSSLRRLAIVGRGPFCSPKMPQIESMIYCNRALDHLELSAPTGCQPSETQSPSLPFLRTLGVSGKLPDAMKLLQYLDSPRTLERLDLVLTTDASGELEFGGAFLRGFHAQRAAIRWVDVELKNFSIVVRSFTSTDKAAVPFSVIEIVQDFDRTPPTGTTELWQKLNVNAACSAALPLESVEKLSIRGGGQYKAGWSQDVIELLEVISPTLAEIEAFGNYISSGIVEALMLFPTRDTRDYGFSSSNSQLLNLNYLRLVGVDLEGPSIEEAPVPFHRLLGYWIHNCRNTVPGLGVGRLKLEIHNSGSYDTDDGSPVMADLQAIRELVDELYVGDSA</sequence>
<dbReference type="EMBL" id="WIUZ02000022">
    <property type="protein sequence ID" value="KAF9778573.1"/>
    <property type="molecule type" value="Genomic_DNA"/>
</dbReference>
<keyword evidence="3" id="KW-1185">Reference proteome</keyword>
<evidence type="ECO:0000313" key="2">
    <source>
        <dbReference type="EMBL" id="KAF9778573.1"/>
    </source>
</evidence>
<comment type="caution">
    <text evidence="2">The sequence shown here is derived from an EMBL/GenBank/DDBJ whole genome shotgun (WGS) entry which is preliminary data.</text>
</comment>
<gene>
    <name evidence="2" type="ORF">BJ322DRAFT_1113930</name>
</gene>
<dbReference type="Proteomes" id="UP000736335">
    <property type="component" value="Unassembled WGS sequence"/>
</dbReference>
<evidence type="ECO:0000256" key="1">
    <source>
        <dbReference type="SAM" id="MobiDB-lite"/>
    </source>
</evidence>
<accession>A0A9P6L113</accession>
<evidence type="ECO:0008006" key="4">
    <source>
        <dbReference type="Google" id="ProtNLM"/>
    </source>
</evidence>
<reference evidence="2" key="1">
    <citation type="journal article" date="2020" name="Nat. Commun.">
        <title>Large-scale genome sequencing of mycorrhizal fungi provides insights into the early evolution of symbiotic traits.</title>
        <authorList>
            <person name="Miyauchi S."/>
            <person name="Kiss E."/>
            <person name="Kuo A."/>
            <person name="Drula E."/>
            <person name="Kohler A."/>
            <person name="Sanchez-Garcia M."/>
            <person name="Morin E."/>
            <person name="Andreopoulos B."/>
            <person name="Barry K.W."/>
            <person name="Bonito G."/>
            <person name="Buee M."/>
            <person name="Carver A."/>
            <person name="Chen C."/>
            <person name="Cichocki N."/>
            <person name="Clum A."/>
            <person name="Culley D."/>
            <person name="Crous P.W."/>
            <person name="Fauchery L."/>
            <person name="Girlanda M."/>
            <person name="Hayes R.D."/>
            <person name="Keri Z."/>
            <person name="LaButti K."/>
            <person name="Lipzen A."/>
            <person name="Lombard V."/>
            <person name="Magnuson J."/>
            <person name="Maillard F."/>
            <person name="Murat C."/>
            <person name="Nolan M."/>
            <person name="Ohm R.A."/>
            <person name="Pangilinan J."/>
            <person name="Pereira M.F."/>
            <person name="Perotto S."/>
            <person name="Peter M."/>
            <person name="Pfister S."/>
            <person name="Riley R."/>
            <person name="Sitrit Y."/>
            <person name="Stielow J.B."/>
            <person name="Szollosi G."/>
            <person name="Zifcakova L."/>
            <person name="Stursova M."/>
            <person name="Spatafora J.W."/>
            <person name="Tedersoo L."/>
            <person name="Vaario L.M."/>
            <person name="Yamada A."/>
            <person name="Yan M."/>
            <person name="Wang P."/>
            <person name="Xu J."/>
            <person name="Bruns T."/>
            <person name="Baldrian P."/>
            <person name="Vilgalys R."/>
            <person name="Dunand C."/>
            <person name="Henrissat B."/>
            <person name="Grigoriev I.V."/>
            <person name="Hibbett D."/>
            <person name="Nagy L.G."/>
            <person name="Martin F.M."/>
        </authorList>
    </citation>
    <scope>NUCLEOTIDE SEQUENCE</scope>
    <source>
        <strain evidence="2">UH-Tt-Lm1</strain>
    </source>
</reference>